<dbReference type="GO" id="GO:0006094">
    <property type="term" value="P:gluconeogenesis"/>
    <property type="evidence" value="ECO:0007669"/>
    <property type="project" value="UniProtKB-KW"/>
</dbReference>
<evidence type="ECO:0000256" key="6">
    <source>
        <dbReference type="ARBA" id="ARBA00022723"/>
    </source>
</evidence>
<evidence type="ECO:0000256" key="5">
    <source>
        <dbReference type="ARBA" id="ARBA00022485"/>
    </source>
</evidence>
<dbReference type="InterPro" id="IPR051318">
    <property type="entry name" value="Fe-S_L-Ser"/>
</dbReference>
<organism evidence="14 15">
    <name type="scientific">Paracoccus shanxieyensis</name>
    <dbReference type="NCBI Taxonomy" id="2675752"/>
    <lineage>
        <taxon>Bacteria</taxon>
        <taxon>Pseudomonadati</taxon>
        <taxon>Pseudomonadota</taxon>
        <taxon>Alphaproteobacteria</taxon>
        <taxon>Rhodobacterales</taxon>
        <taxon>Paracoccaceae</taxon>
        <taxon>Paracoccus</taxon>
    </lineage>
</organism>
<dbReference type="EMBL" id="WMII01000008">
    <property type="protein sequence ID" value="MTH64611.1"/>
    <property type="molecule type" value="Genomic_DNA"/>
</dbReference>
<dbReference type="RefSeq" id="WP_155044470.1">
    <property type="nucleotide sequence ID" value="NZ_WMIH01000008.1"/>
</dbReference>
<feature type="domain" description="Serine dehydratase-like alpha subunit" evidence="12">
    <location>
        <begin position="189"/>
        <end position="454"/>
    </location>
</feature>
<evidence type="ECO:0000256" key="4">
    <source>
        <dbReference type="ARBA" id="ARBA00022432"/>
    </source>
</evidence>
<evidence type="ECO:0000313" key="14">
    <source>
        <dbReference type="EMBL" id="MTH64611.1"/>
    </source>
</evidence>
<evidence type="ECO:0000256" key="9">
    <source>
        <dbReference type="ARBA" id="ARBA00023239"/>
    </source>
</evidence>
<dbReference type="InterPro" id="IPR004644">
    <property type="entry name" value="Fe-S_L-Ser_mono"/>
</dbReference>
<evidence type="ECO:0000256" key="1">
    <source>
        <dbReference type="ARBA" id="ARBA00001966"/>
    </source>
</evidence>
<dbReference type="GO" id="GO:0003941">
    <property type="term" value="F:L-serine ammonia-lyase activity"/>
    <property type="evidence" value="ECO:0007669"/>
    <property type="project" value="UniProtKB-UniRule"/>
</dbReference>
<accession>A0A6L6IYB6</accession>
<evidence type="ECO:0000256" key="11">
    <source>
        <dbReference type="RuleBase" id="RU366059"/>
    </source>
</evidence>
<dbReference type="FunFam" id="3.30.1330.90:FF:000001">
    <property type="entry name" value="L-serine ammonia-lyase 1"/>
    <property type="match status" value="1"/>
</dbReference>
<dbReference type="Pfam" id="PF03313">
    <property type="entry name" value="SDH_alpha"/>
    <property type="match status" value="1"/>
</dbReference>
<feature type="domain" description="Serine dehydratase beta chain" evidence="13">
    <location>
        <begin position="4"/>
        <end position="155"/>
    </location>
</feature>
<evidence type="ECO:0000256" key="3">
    <source>
        <dbReference type="ARBA" id="ARBA00008636"/>
    </source>
</evidence>
<keyword evidence="4 11" id="KW-0312">Gluconeogenesis</keyword>
<comment type="pathway">
    <text evidence="2">Carbohydrate biosynthesis; gluconeogenesis.</text>
</comment>
<dbReference type="PANTHER" id="PTHR30182:SF1">
    <property type="entry name" value="L-SERINE DEHYDRATASE 1"/>
    <property type="match status" value="1"/>
</dbReference>
<comment type="similarity">
    <text evidence="3 11">Belongs to the iron-sulfur dependent L-serine dehydratase family.</text>
</comment>
<dbReference type="NCBIfam" id="TIGR00720">
    <property type="entry name" value="sda_mono"/>
    <property type="match status" value="1"/>
</dbReference>
<proteinExistence type="inferred from homology"/>
<dbReference type="Gene3D" id="3.30.1330.90">
    <property type="entry name" value="D-3-phosphoglycerate dehydrogenase, domain 3"/>
    <property type="match status" value="1"/>
</dbReference>
<name>A0A6L6IYB6_9RHOB</name>
<keyword evidence="8 11" id="KW-0411">Iron-sulfur</keyword>
<dbReference type="InterPro" id="IPR005130">
    <property type="entry name" value="Ser_deHydtase-like_asu"/>
</dbReference>
<gene>
    <name evidence="14" type="ORF">GL284_10035</name>
</gene>
<dbReference type="Pfam" id="PF03315">
    <property type="entry name" value="SDH_beta"/>
    <property type="match status" value="1"/>
</dbReference>
<evidence type="ECO:0000259" key="13">
    <source>
        <dbReference type="Pfam" id="PF03315"/>
    </source>
</evidence>
<keyword evidence="6 11" id="KW-0479">Metal-binding</keyword>
<dbReference type="AlphaFoldDB" id="A0A6L6IYB6"/>
<keyword evidence="5 11" id="KW-0004">4Fe-4S</keyword>
<dbReference type="Proteomes" id="UP000478740">
    <property type="component" value="Unassembled WGS sequence"/>
</dbReference>
<evidence type="ECO:0000256" key="8">
    <source>
        <dbReference type="ARBA" id="ARBA00023014"/>
    </source>
</evidence>
<reference evidence="14 15" key="1">
    <citation type="submission" date="2019-11" db="EMBL/GenBank/DDBJ databases">
        <authorList>
            <person name="Dong K."/>
        </authorList>
    </citation>
    <scope>NUCLEOTIDE SEQUENCE [LARGE SCALE GENOMIC DNA]</scope>
    <source>
        <strain evidence="14 15">DK608</strain>
    </source>
</reference>
<dbReference type="SUPFAM" id="SSF143548">
    <property type="entry name" value="Serine metabolism enzymes domain"/>
    <property type="match status" value="1"/>
</dbReference>
<keyword evidence="15" id="KW-1185">Reference proteome</keyword>
<dbReference type="InterPro" id="IPR005131">
    <property type="entry name" value="Ser_deHydtase_bsu"/>
</dbReference>
<keyword evidence="9 11" id="KW-0456">Lyase</keyword>
<dbReference type="GO" id="GO:0051539">
    <property type="term" value="F:4 iron, 4 sulfur cluster binding"/>
    <property type="evidence" value="ECO:0007669"/>
    <property type="project" value="UniProtKB-UniRule"/>
</dbReference>
<comment type="catalytic activity">
    <reaction evidence="10 11">
        <text>L-serine = pyruvate + NH4(+)</text>
        <dbReference type="Rhea" id="RHEA:19169"/>
        <dbReference type="ChEBI" id="CHEBI:15361"/>
        <dbReference type="ChEBI" id="CHEBI:28938"/>
        <dbReference type="ChEBI" id="CHEBI:33384"/>
        <dbReference type="EC" id="4.3.1.17"/>
    </reaction>
</comment>
<comment type="cofactor">
    <cofactor evidence="1 11">
        <name>[4Fe-4S] cluster</name>
        <dbReference type="ChEBI" id="CHEBI:49883"/>
    </cofactor>
</comment>
<evidence type="ECO:0000256" key="2">
    <source>
        <dbReference type="ARBA" id="ARBA00004742"/>
    </source>
</evidence>
<dbReference type="GO" id="GO:0046872">
    <property type="term" value="F:metal ion binding"/>
    <property type="evidence" value="ECO:0007669"/>
    <property type="project" value="UniProtKB-KW"/>
</dbReference>
<comment type="caution">
    <text evidence="14">The sequence shown here is derived from an EMBL/GenBank/DDBJ whole genome shotgun (WGS) entry which is preliminary data.</text>
</comment>
<evidence type="ECO:0000259" key="12">
    <source>
        <dbReference type="Pfam" id="PF03313"/>
    </source>
</evidence>
<dbReference type="InterPro" id="IPR029009">
    <property type="entry name" value="ASB_dom_sf"/>
</dbReference>
<sequence>MFLSVFDVFKIGVGPSSSHTMGPMVAGGRFLESLRGQPFHAAGLRASLHGSLAFTGKGHATDRATILGLAGFLPETMDAEAAETALEANRESRVLSPAGLGDLSFDPARDLIFDFDRALPGHANGMMLMATDAQGDVIYSQTYYSIGGGFVMTEAELAARGDDTRSDDAPKVPYPFALAAEMLEMAEKSGKSIAQMKRENERVHRTDAQISEGIARIWQVMRDCMDRGLATGGILPGGLSIRRRASGIHEALKAEAGMNLTAPHVINDWMSIYAMAVNEENAAGGQVVTAPTNGAAGVVPAVIRYWLDHVPGASLRQLDEFLLTAAAIGGLVKHNASISGAECGCQAEVGSASAMAAAGLCAVLGGTPEQVENAAEIALEHHLGMTCDPVRGLVQVPCIERNGLGAIKAVSAASLALRGDGKHFVPLDAAIETMRQTGRDMSEKYKETSLGGLAVNVPNC</sequence>
<protein>
    <recommendedName>
        <fullName evidence="11">L-serine dehydratase</fullName>
        <ecNumber evidence="11">4.3.1.17</ecNumber>
    </recommendedName>
</protein>
<dbReference type="GO" id="GO:0009063">
    <property type="term" value="P:amino acid catabolic process"/>
    <property type="evidence" value="ECO:0007669"/>
    <property type="project" value="UniProtKB-ARBA"/>
</dbReference>
<dbReference type="EC" id="4.3.1.17" evidence="11"/>
<keyword evidence="7 11" id="KW-0408">Iron</keyword>
<evidence type="ECO:0000313" key="15">
    <source>
        <dbReference type="Proteomes" id="UP000478740"/>
    </source>
</evidence>
<dbReference type="PANTHER" id="PTHR30182">
    <property type="entry name" value="L-SERINE DEHYDRATASE"/>
    <property type="match status" value="1"/>
</dbReference>
<evidence type="ECO:0000256" key="10">
    <source>
        <dbReference type="ARBA" id="ARBA00049406"/>
    </source>
</evidence>
<evidence type="ECO:0000256" key="7">
    <source>
        <dbReference type="ARBA" id="ARBA00023004"/>
    </source>
</evidence>